<evidence type="ECO:0000256" key="4">
    <source>
        <dbReference type="ARBA" id="ARBA00022857"/>
    </source>
</evidence>
<comment type="subcellular location">
    <subcellularLocation>
        <location evidence="1">Mitochondrion</location>
    </subcellularLocation>
    <subcellularLocation>
        <location evidence="2">Peroxisome</location>
    </subcellularLocation>
</comment>
<dbReference type="Gene3D" id="3.30.1050.10">
    <property type="entry name" value="SCP2 sterol-binding domain"/>
    <property type="match status" value="1"/>
</dbReference>
<dbReference type="GO" id="GO:0005777">
    <property type="term" value="C:peroxisome"/>
    <property type="evidence" value="ECO:0007669"/>
    <property type="project" value="UniProtKB-SubCell"/>
</dbReference>
<dbReference type="PANTHER" id="PTHR42808">
    <property type="entry name" value="HYDROXYSTEROID DEHYDROGENASE-LIKE PROTEIN 2"/>
    <property type="match status" value="1"/>
</dbReference>
<dbReference type="PRINTS" id="PR00081">
    <property type="entry name" value="GDHRDH"/>
</dbReference>
<dbReference type="EMBL" id="NCKU01001579">
    <property type="protein sequence ID" value="RWS11756.1"/>
    <property type="molecule type" value="Genomic_DNA"/>
</dbReference>
<reference evidence="11 13" key="1">
    <citation type="journal article" date="2018" name="Gigascience">
        <title>Genomes of trombidid mites reveal novel predicted allergens and laterally-transferred genes associated with secondary metabolism.</title>
        <authorList>
            <person name="Dong X."/>
            <person name="Chaisiri K."/>
            <person name="Xia D."/>
            <person name="Armstrong S.D."/>
            <person name="Fang Y."/>
            <person name="Donnelly M.J."/>
            <person name="Kadowaki T."/>
            <person name="McGarry J.W."/>
            <person name="Darby A.C."/>
            <person name="Makepeace B.L."/>
        </authorList>
    </citation>
    <scope>NUCLEOTIDE SEQUENCE [LARGE SCALE GENOMIC DNA]</scope>
    <source>
        <strain evidence="11">UoL-WK</strain>
    </source>
</reference>
<dbReference type="GO" id="GO:0005739">
    <property type="term" value="C:mitochondrion"/>
    <property type="evidence" value="ECO:0007669"/>
    <property type="project" value="UniProtKB-SubCell"/>
</dbReference>
<organism evidence="11 13">
    <name type="scientific">Dinothrombium tinctorium</name>
    <dbReference type="NCBI Taxonomy" id="1965070"/>
    <lineage>
        <taxon>Eukaryota</taxon>
        <taxon>Metazoa</taxon>
        <taxon>Ecdysozoa</taxon>
        <taxon>Arthropoda</taxon>
        <taxon>Chelicerata</taxon>
        <taxon>Arachnida</taxon>
        <taxon>Acari</taxon>
        <taxon>Acariformes</taxon>
        <taxon>Trombidiformes</taxon>
        <taxon>Prostigmata</taxon>
        <taxon>Anystina</taxon>
        <taxon>Parasitengona</taxon>
        <taxon>Trombidioidea</taxon>
        <taxon>Trombidiidae</taxon>
        <taxon>Dinothrombium</taxon>
    </lineage>
</organism>
<keyword evidence="4" id="KW-0521">NADP</keyword>
<dbReference type="InterPro" id="IPR051935">
    <property type="entry name" value="HSDL2"/>
</dbReference>
<dbReference type="InterPro" id="IPR002347">
    <property type="entry name" value="SDR_fam"/>
</dbReference>
<dbReference type="EMBL" id="NCKU01000412">
    <property type="protein sequence ID" value="RWS15598.1"/>
    <property type="molecule type" value="Genomic_DNA"/>
</dbReference>
<keyword evidence="6" id="KW-0496">Mitochondrion</keyword>
<proteinExistence type="inferred from homology"/>
<evidence type="ECO:0000313" key="11">
    <source>
        <dbReference type="EMBL" id="RWS11983.1"/>
    </source>
</evidence>
<dbReference type="InterPro" id="IPR003033">
    <property type="entry name" value="SCP2_sterol-bd_dom"/>
</dbReference>
<name>A0A443R9Q5_9ACAR</name>
<dbReference type="CDD" id="cd09762">
    <property type="entry name" value="HSDL2_SDR_c"/>
    <property type="match status" value="1"/>
</dbReference>
<dbReference type="Proteomes" id="UP000285301">
    <property type="component" value="Unassembled WGS sequence"/>
</dbReference>
<dbReference type="GO" id="GO:0016491">
    <property type="term" value="F:oxidoreductase activity"/>
    <property type="evidence" value="ECO:0007669"/>
    <property type="project" value="UniProtKB-KW"/>
</dbReference>
<evidence type="ECO:0000256" key="6">
    <source>
        <dbReference type="ARBA" id="ARBA00023128"/>
    </source>
</evidence>
<keyword evidence="5" id="KW-0560">Oxidoreductase</keyword>
<dbReference type="STRING" id="1965070.A0A443R9Q5"/>
<evidence type="ECO:0000313" key="12">
    <source>
        <dbReference type="EMBL" id="RWS15598.1"/>
    </source>
</evidence>
<reference evidence="11" key="2">
    <citation type="submission" date="2018-11" db="EMBL/GenBank/DDBJ databases">
        <title>Trombidioid mite genomics.</title>
        <authorList>
            <person name="Dong X."/>
        </authorList>
    </citation>
    <scope>NUCLEOTIDE SEQUENCE</scope>
    <source>
        <strain evidence="11">UoL-WK</strain>
    </source>
</reference>
<dbReference type="SUPFAM" id="SSF55718">
    <property type="entry name" value="SCP-like"/>
    <property type="match status" value="1"/>
</dbReference>
<dbReference type="Pfam" id="PF02036">
    <property type="entry name" value="SCP2"/>
    <property type="match status" value="1"/>
</dbReference>
<dbReference type="OrthoDB" id="5327538at2759"/>
<dbReference type="SUPFAM" id="SSF51735">
    <property type="entry name" value="NAD(P)-binding Rossmann-fold domains"/>
    <property type="match status" value="1"/>
</dbReference>
<dbReference type="InterPro" id="IPR036291">
    <property type="entry name" value="NAD(P)-bd_dom_sf"/>
</dbReference>
<evidence type="ECO:0000256" key="7">
    <source>
        <dbReference type="ARBA" id="ARBA00023140"/>
    </source>
</evidence>
<dbReference type="EMBL" id="NCKU01001498">
    <property type="protein sequence ID" value="RWS11983.1"/>
    <property type="molecule type" value="Genomic_DNA"/>
</dbReference>
<keyword evidence="13" id="KW-1185">Reference proteome</keyword>
<evidence type="ECO:0000256" key="2">
    <source>
        <dbReference type="ARBA" id="ARBA00004275"/>
    </source>
</evidence>
<dbReference type="InterPro" id="IPR036527">
    <property type="entry name" value="SCP2_sterol-bd_dom_sf"/>
</dbReference>
<comment type="caution">
    <text evidence="11">The sequence shown here is derived from an EMBL/GenBank/DDBJ whole genome shotgun (WGS) entry which is preliminary data.</text>
</comment>
<evidence type="ECO:0000256" key="3">
    <source>
        <dbReference type="ARBA" id="ARBA00006484"/>
    </source>
</evidence>
<evidence type="ECO:0000256" key="5">
    <source>
        <dbReference type="ARBA" id="ARBA00023002"/>
    </source>
</evidence>
<accession>A0A443R9Q5</accession>
<evidence type="ECO:0000313" key="13">
    <source>
        <dbReference type="Proteomes" id="UP000285301"/>
    </source>
</evidence>
<evidence type="ECO:0000259" key="9">
    <source>
        <dbReference type="Pfam" id="PF02036"/>
    </source>
</evidence>
<feature type="domain" description="SCP2" evidence="9">
    <location>
        <begin position="326"/>
        <end position="412"/>
    </location>
</feature>
<dbReference type="FunFam" id="3.40.50.720:FF:000301">
    <property type="entry name" value="Hydroxysteroid dehydrogenase like 2"/>
    <property type="match status" value="1"/>
</dbReference>
<dbReference type="Gene3D" id="3.40.50.720">
    <property type="entry name" value="NAD(P)-binding Rossmann-like Domain"/>
    <property type="match status" value="1"/>
</dbReference>
<protein>
    <recommendedName>
        <fullName evidence="8">Hydroxysteroid dehydrogenase-like protein 2</fullName>
    </recommendedName>
</protein>
<evidence type="ECO:0000256" key="8">
    <source>
        <dbReference type="ARBA" id="ARBA00040243"/>
    </source>
</evidence>
<dbReference type="AlphaFoldDB" id="A0A443R9Q5"/>
<gene>
    <name evidence="10" type="ORF">B4U79_08666</name>
    <name evidence="11" type="ORF">B4U79_12487</name>
    <name evidence="12" type="ORF">B4U79_14713</name>
</gene>
<keyword evidence="7" id="KW-0576">Peroxisome</keyword>
<comment type="similarity">
    <text evidence="3">Belongs to the short-chain dehydrogenases/reductases (SDR) family.</text>
</comment>
<dbReference type="Pfam" id="PF00106">
    <property type="entry name" value="adh_short"/>
    <property type="match status" value="1"/>
</dbReference>
<dbReference type="PANTHER" id="PTHR42808:SF3">
    <property type="entry name" value="HYDROXYSTEROID DEHYDROGENASE-LIKE PROTEIN 2"/>
    <property type="match status" value="1"/>
</dbReference>
<sequence length="419" mass="45413">MLNTGVFAGKTVFITGASRGIGKAIALKLAKDGANIAIAAKTVDPHPKLEGTIYTAAKEVEAVGGKCLPIQTDIREEESVKKAIEETANKFGGIDILVNNASAIHLTGTEATPMKRYDLMHTINTRGTFMTSKYAIPYLQKSSNAHILNLSPPLVMSPKWFQSHVAYTMAKYGMSMCVLGMSEELREYNIAVNALWPRTAIYTAAMKMLVGGNDADAAAKISRKVDILADAAYCILSKSSKEFTGNFCIDEDILKKHGITDMNQYAMVPGSKLLADFFLPEEYLKGDDISVPPGYEGTAPVFEQQSGTSEGNEAVKVFKAVEEMMSDDLKKEINALLLFTVSGQNFYVDANGSRPFQVSQAEIGKPDVTLVTDDATFLKMAKGEIKPTNAFMSGKLKIKGNLAVAMKAEKIFGKLKAKL</sequence>
<dbReference type="NCBIfam" id="NF006133">
    <property type="entry name" value="PRK08278.1"/>
    <property type="match status" value="1"/>
</dbReference>
<evidence type="ECO:0000256" key="1">
    <source>
        <dbReference type="ARBA" id="ARBA00004173"/>
    </source>
</evidence>
<evidence type="ECO:0000313" key="10">
    <source>
        <dbReference type="EMBL" id="RWS11756.1"/>
    </source>
</evidence>